<protein>
    <submittedName>
        <fullName evidence="2">Uncharacterized protein</fullName>
    </submittedName>
</protein>
<gene>
    <name evidence="2" type="ORF">JK360_07120</name>
</gene>
<feature type="region of interest" description="Disordered" evidence="1">
    <location>
        <begin position="1"/>
        <end position="27"/>
    </location>
</feature>
<evidence type="ECO:0000313" key="2">
    <source>
        <dbReference type="EMBL" id="MBL1089164.1"/>
    </source>
</evidence>
<keyword evidence="3" id="KW-1185">Reference proteome</keyword>
<accession>A0ABS1MN32</accession>
<dbReference type="Proteomes" id="UP000629371">
    <property type="component" value="Unassembled WGS sequence"/>
</dbReference>
<sequence length="147" mass="15964">MPEHVDHHEDRQEIRLRVTGTDNPQQDLDDLRAWLEHEPWLGRREHTWEHRPQPPHPAGDGDGSGPADMAVGVDDLVLVIVGAIATEVTKGLSIALREWLRRRKEERAAGEEPVVEIVGDGGSRPAGGPVPPDPGGPAHESGSTGED</sequence>
<evidence type="ECO:0000256" key="1">
    <source>
        <dbReference type="SAM" id="MobiDB-lite"/>
    </source>
</evidence>
<reference evidence="2 3" key="1">
    <citation type="submission" date="2021-01" db="EMBL/GenBank/DDBJ databases">
        <title>WGS of actinomycetes isolated from Thailand.</title>
        <authorList>
            <person name="Thawai C."/>
        </authorList>
    </citation>
    <scope>NUCLEOTIDE SEQUENCE [LARGE SCALE GENOMIC DNA]</scope>
    <source>
        <strain evidence="2 3">CH9-7</strain>
    </source>
</reference>
<dbReference type="EMBL" id="JAERRI010000003">
    <property type="protein sequence ID" value="MBL1089164.1"/>
    <property type="molecule type" value="Genomic_DNA"/>
</dbReference>
<dbReference type="RefSeq" id="WP_201802128.1">
    <property type="nucleotide sequence ID" value="NZ_JAERRI010000003.1"/>
</dbReference>
<organism evidence="2 3">
    <name type="scientific">Streptomyces siderophoricus</name>
    <dbReference type="NCBI Taxonomy" id="2802281"/>
    <lineage>
        <taxon>Bacteria</taxon>
        <taxon>Bacillati</taxon>
        <taxon>Actinomycetota</taxon>
        <taxon>Actinomycetes</taxon>
        <taxon>Kitasatosporales</taxon>
        <taxon>Streptomycetaceae</taxon>
        <taxon>Streptomyces</taxon>
    </lineage>
</organism>
<proteinExistence type="predicted"/>
<feature type="compositionally biased region" description="Basic and acidic residues" evidence="1">
    <location>
        <begin position="1"/>
        <end position="16"/>
    </location>
</feature>
<name>A0ABS1MN32_9ACTN</name>
<feature type="region of interest" description="Disordered" evidence="1">
    <location>
        <begin position="45"/>
        <end position="69"/>
    </location>
</feature>
<feature type="region of interest" description="Disordered" evidence="1">
    <location>
        <begin position="104"/>
        <end position="147"/>
    </location>
</feature>
<evidence type="ECO:0000313" key="3">
    <source>
        <dbReference type="Proteomes" id="UP000629371"/>
    </source>
</evidence>
<comment type="caution">
    <text evidence="2">The sequence shown here is derived from an EMBL/GenBank/DDBJ whole genome shotgun (WGS) entry which is preliminary data.</text>
</comment>